<reference evidence="1" key="1">
    <citation type="submission" date="2015-05" db="EMBL/GenBank/DDBJ databases">
        <title>Permanent draft genome of Rhodopirellula islandicus K833.</title>
        <authorList>
            <person name="Kizina J."/>
            <person name="Richter M."/>
            <person name="Glockner F.O."/>
            <person name="Harder J."/>
        </authorList>
    </citation>
    <scope>NUCLEOTIDE SEQUENCE [LARGE SCALE GENOMIC DNA]</scope>
    <source>
        <strain evidence="1">K833</strain>
    </source>
</reference>
<gene>
    <name evidence="1" type="ORF">RISK_000376</name>
</gene>
<keyword evidence="2" id="KW-1185">Reference proteome</keyword>
<organism evidence="1 2">
    <name type="scientific">Rhodopirellula islandica</name>
    <dbReference type="NCBI Taxonomy" id="595434"/>
    <lineage>
        <taxon>Bacteria</taxon>
        <taxon>Pseudomonadati</taxon>
        <taxon>Planctomycetota</taxon>
        <taxon>Planctomycetia</taxon>
        <taxon>Pirellulales</taxon>
        <taxon>Pirellulaceae</taxon>
        <taxon>Rhodopirellula</taxon>
    </lineage>
</organism>
<evidence type="ECO:0000313" key="2">
    <source>
        <dbReference type="Proteomes" id="UP000036367"/>
    </source>
</evidence>
<dbReference type="Proteomes" id="UP000036367">
    <property type="component" value="Unassembled WGS sequence"/>
</dbReference>
<dbReference type="PATRIC" id="fig|595434.4.peg.360"/>
<name>A0A0J1BLH5_RHOIS</name>
<evidence type="ECO:0000313" key="1">
    <source>
        <dbReference type="EMBL" id="KLU07298.1"/>
    </source>
</evidence>
<protein>
    <submittedName>
        <fullName evidence="1">Uncharacterized protein</fullName>
    </submittedName>
</protein>
<proteinExistence type="predicted"/>
<sequence length="53" mass="5936">MVLIAKGKLTIAKCKIADSGNLLPASQQFEIYNCQFHFFNALVVPRSRVRVAK</sequence>
<comment type="caution">
    <text evidence="1">The sequence shown here is derived from an EMBL/GenBank/DDBJ whole genome shotgun (WGS) entry which is preliminary data.</text>
</comment>
<dbReference type="EMBL" id="LECT01000006">
    <property type="protein sequence ID" value="KLU07298.1"/>
    <property type="molecule type" value="Genomic_DNA"/>
</dbReference>
<accession>A0A0J1BLH5</accession>
<dbReference type="AlphaFoldDB" id="A0A0J1BLH5"/>